<dbReference type="KEGG" id="apo:Arcpr_0455"/>
<protein>
    <submittedName>
        <fullName evidence="1">Uncharacterized protein</fullName>
    </submittedName>
</protein>
<evidence type="ECO:0000313" key="1">
    <source>
        <dbReference type="EMBL" id="ADB57521.1"/>
    </source>
</evidence>
<organism evidence="1 2">
    <name type="scientific">Archaeoglobus profundus (strain DSM 5631 / JCM 9629 / NBRC 100127 / Av18)</name>
    <dbReference type="NCBI Taxonomy" id="572546"/>
    <lineage>
        <taxon>Archaea</taxon>
        <taxon>Methanobacteriati</taxon>
        <taxon>Methanobacteriota</taxon>
        <taxon>Archaeoglobi</taxon>
        <taxon>Archaeoglobales</taxon>
        <taxon>Archaeoglobaceae</taxon>
        <taxon>Archaeoglobus</taxon>
    </lineage>
</organism>
<evidence type="ECO:0000313" key="2">
    <source>
        <dbReference type="Proteomes" id="UP000001901"/>
    </source>
</evidence>
<dbReference type="Proteomes" id="UP000001901">
    <property type="component" value="Chromosome"/>
</dbReference>
<dbReference type="STRING" id="572546.Arcpr_0455"/>
<dbReference type="GeneID" id="8739114"/>
<sequence>MTVPYWFNEKLIDTDAKAFGVYLALLRSRFTHGWWDKEVRPSPPIVDDVRLEIQKFLTGRDILEASEAVRDFMKLLNEYEYEKLFLDKSFLDEIEIKYYEKFRRACYRYFKREAINEEIRDYILGYFLKM</sequence>
<name>D2RGU6_ARCPA</name>
<proteinExistence type="predicted"/>
<dbReference type="EMBL" id="CP001857">
    <property type="protein sequence ID" value="ADB57521.1"/>
    <property type="molecule type" value="Genomic_DNA"/>
</dbReference>
<gene>
    <name evidence="1" type="ordered locus">Arcpr_0455</name>
</gene>
<reference evidence="1 2" key="1">
    <citation type="journal article" date="2010" name="Stand. Genomic Sci.">
        <title>Complete genome sequence of Archaeoglobus profundus type strain (AV18).</title>
        <authorList>
            <person name="von Jan M."/>
            <person name="Lapidus A."/>
            <person name="Del Rio T.G."/>
            <person name="Copeland A."/>
            <person name="Tice H."/>
            <person name="Cheng J.F."/>
            <person name="Lucas S."/>
            <person name="Chen F."/>
            <person name="Nolan M."/>
            <person name="Goodwin L."/>
            <person name="Han C."/>
            <person name="Pitluck S."/>
            <person name="Liolios K."/>
            <person name="Ivanova N."/>
            <person name="Mavromatis K."/>
            <person name="Ovchinnikova G."/>
            <person name="Chertkov O."/>
            <person name="Pati A."/>
            <person name="Chen A."/>
            <person name="Palaniappan K."/>
            <person name="Land M."/>
            <person name="Hauser L."/>
            <person name="Chang Y.J."/>
            <person name="Jeffries C.D."/>
            <person name="Saunders E."/>
            <person name="Brettin T."/>
            <person name="Detter J.C."/>
            <person name="Chain P."/>
            <person name="Eichinger K."/>
            <person name="Huber H."/>
            <person name="Spring S."/>
            <person name="Rohde M."/>
            <person name="Goker M."/>
            <person name="Wirth R."/>
            <person name="Woyke T."/>
            <person name="Bristow J."/>
            <person name="Eisen J.A."/>
            <person name="Markowitz V."/>
            <person name="Hugenholtz P."/>
            <person name="Kyrpides N.C."/>
            <person name="Klenk H.P."/>
        </authorList>
    </citation>
    <scope>NUCLEOTIDE SEQUENCE [LARGE SCALE GENOMIC DNA]</scope>
    <source>
        <strain evidence="2">DSM 5631 / JCM 9629 / NBRC 100127 / Av18</strain>
    </source>
</reference>
<dbReference type="PaxDb" id="572546-Arcpr_0455"/>
<dbReference type="HOGENOM" id="CLU_1933158_0_0_2"/>
<dbReference type="AlphaFoldDB" id="D2RGU6"/>
<keyword evidence="2" id="KW-1185">Reference proteome</keyword>
<dbReference type="RefSeq" id="WP_012939857.1">
    <property type="nucleotide sequence ID" value="NC_013741.1"/>
</dbReference>
<accession>D2RGU6</accession>